<sequence>MSQFSASTLEGLGLYRPEVNQVNNSQNLGQSDFLKLMTVQLSNQDPFAPMENTDFIAQMAQFSSLTGIESLSKSFDSLAQTLSQNQTLQAASLVGSQVLVPMDSQPLVEGQTISGAVELPATATGVNVDVTDSTGQLIDRIELGNLPAGLNDFSWDGLRSDNTPAPPGDYQFTVTAQDSGSTAPIKLCLNARVDSVAVSTDGNLQLSIAGAGVINLADVRRVS</sequence>
<name>A0A839HCF8_9GAMM</name>
<evidence type="ECO:0000256" key="5">
    <source>
        <dbReference type="RuleBase" id="RU362076"/>
    </source>
</evidence>
<protein>
    <recommendedName>
        <fullName evidence="2 5">Basal-body rod modification protein FlgD</fullName>
    </recommendedName>
</protein>
<accession>A0A839HCF8</accession>
<keyword evidence="8" id="KW-0282">Flagellum</keyword>
<comment type="similarity">
    <text evidence="1 5">Belongs to the FlgD family.</text>
</comment>
<dbReference type="AlphaFoldDB" id="A0A839HCF8"/>
<dbReference type="InterPro" id="IPR025965">
    <property type="entry name" value="FlgD/Vpr_Ig-like"/>
</dbReference>
<keyword evidence="8" id="KW-0966">Cell projection</keyword>
<reference evidence="8 9" key="1">
    <citation type="journal article" date="2020" name="Arch. Microbiol.">
        <title>The genome sequence of the giant phototrophic gammaproteobacterium Thiospirillum jenense gives insight into its physiological properties and phylogenetic relationships.</title>
        <authorList>
            <person name="Imhoff J.F."/>
            <person name="Meyer T.E."/>
            <person name="Kyndt J.A."/>
        </authorList>
    </citation>
    <scope>NUCLEOTIDE SEQUENCE [LARGE SCALE GENOMIC DNA]</scope>
    <source>
        <strain evidence="8 9">DSM 216</strain>
    </source>
</reference>
<evidence type="ECO:0000256" key="2">
    <source>
        <dbReference type="ARBA" id="ARBA00016013"/>
    </source>
</evidence>
<feature type="domain" description="FlgD/Vpr Ig-like" evidence="6">
    <location>
        <begin position="110"/>
        <end position="179"/>
    </location>
</feature>
<proteinExistence type="inferred from homology"/>
<gene>
    <name evidence="8" type="ORF">HUK38_06230</name>
</gene>
<dbReference type="EMBL" id="JABVCQ010000010">
    <property type="protein sequence ID" value="MBB1125830.1"/>
    <property type="molecule type" value="Genomic_DNA"/>
</dbReference>
<keyword evidence="3 5" id="KW-1005">Bacterial flagellum biogenesis</keyword>
<dbReference type="InterPro" id="IPR005648">
    <property type="entry name" value="FlgD"/>
</dbReference>
<evidence type="ECO:0000256" key="1">
    <source>
        <dbReference type="ARBA" id="ARBA00010577"/>
    </source>
</evidence>
<dbReference type="Pfam" id="PF13860">
    <property type="entry name" value="FlgD_ig"/>
    <property type="match status" value="1"/>
</dbReference>
<dbReference type="RefSeq" id="WP_182583460.1">
    <property type="nucleotide sequence ID" value="NZ_JABVCQ010000010.1"/>
</dbReference>
<evidence type="ECO:0000256" key="3">
    <source>
        <dbReference type="ARBA" id="ARBA00022795"/>
    </source>
</evidence>
<keyword evidence="9" id="KW-1185">Reference proteome</keyword>
<feature type="domain" description="FlgD Tudor-like" evidence="7">
    <location>
        <begin position="85"/>
        <end position="220"/>
    </location>
</feature>
<dbReference type="GO" id="GO:0044781">
    <property type="term" value="P:bacterial-type flagellum organization"/>
    <property type="evidence" value="ECO:0007669"/>
    <property type="project" value="UniProtKB-UniRule"/>
</dbReference>
<evidence type="ECO:0000313" key="9">
    <source>
        <dbReference type="Proteomes" id="UP000548632"/>
    </source>
</evidence>
<organism evidence="8 9">
    <name type="scientific">Thiospirillum jenense</name>
    <dbReference type="NCBI Taxonomy" id="1653858"/>
    <lineage>
        <taxon>Bacteria</taxon>
        <taxon>Pseudomonadati</taxon>
        <taxon>Pseudomonadota</taxon>
        <taxon>Gammaproteobacteria</taxon>
        <taxon>Chromatiales</taxon>
        <taxon>Chromatiaceae</taxon>
        <taxon>Thiospirillum</taxon>
    </lineage>
</organism>
<dbReference type="Pfam" id="PF03963">
    <property type="entry name" value="FlgD"/>
    <property type="match status" value="1"/>
</dbReference>
<comment type="caution">
    <text evidence="8">The sequence shown here is derived from an EMBL/GenBank/DDBJ whole genome shotgun (WGS) entry which is preliminary data.</text>
</comment>
<dbReference type="Pfam" id="PF13861">
    <property type="entry name" value="FLgD_tudor"/>
    <property type="match status" value="1"/>
</dbReference>
<evidence type="ECO:0000259" key="7">
    <source>
        <dbReference type="Pfam" id="PF13861"/>
    </source>
</evidence>
<evidence type="ECO:0000259" key="6">
    <source>
        <dbReference type="Pfam" id="PF13860"/>
    </source>
</evidence>
<dbReference type="Gene3D" id="2.30.30.910">
    <property type="match status" value="1"/>
</dbReference>
<evidence type="ECO:0000313" key="8">
    <source>
        <dbReference type="EMBL" id="MBB1125830.1"/>
    </source>
</evidence>
<dbReference type="InterPro" id="IPR025963">
    <property type="entry name" value="FLgD_Tudor"/>
</dbReference>
<comment type="function">
    <text evidence="4 5">Required for flagellar hook formation. May act as a scaffolding protein.</text>
</comment>
<keyword evidence="8" id="KW-0969">Cilium</keyword>
<dbReference type="Gene3D" id="2.60.40.4070">
    <property type="match status" value="1"/>
</dbReference>
<evidence type="ECO:0000256" key="4">
    <source>
        <dbReference type="ARBA" id="ARBA00024746"/>
    </source>
</evidence>
<dbReference type="Proteomes" id="UP000548632">
    <property type="component" value="Unassembled WGS sequence"/>
</dbReference>